<name>A0AA41TY32_9ACTN</name>
<comment type="caution">
    <text evidence="2">The sequence shown here is derived from an EMBL/GenBank/DDBJ whole genome shotgun (WGS) entry which is preliminary data.</text>
</comment>
<dbReference type="Proteomes" id="UP001165378">
    <property type="component" value="Unassembled WGS sequence"/>
</dbReference>
<keyword evidence="1" id="KW-0472">Membrane</keyword>
<evidence type="ECO:0000313" key="3">
    <source>
        <dbReference type="Proteomes" id="UP001165378"/>
    </source>
</evidence>
<dbReference type="EMBL" id="JAKFHA010000001">
    <property type="protein sequence ID" value="MCF2525961.1"/>
    <property type="molecule type" value="Genomic_DNA"/>
</dbReference>
<organism evidence="2 3">
    <name type="scientific">Yinghuangia soli</name>
    <dbReference type="NCBI Taxonomy" id="2908204"/>
    <lineage>
        <taxon>Bacteria</taxon>
        <taxon>Bacillati</taxon>
        <taxon>Actinomycetota</taxon>
        <taxon>Actinomycetes</taxon>
        <taxon>Kitasatosporales</taxon>
        <taxon>Streptomycetaceae</taxon>
        <taxon>Yinghuangia</taxon>
    </lineage>
</organism>
<proteinExistence type="predicted"/>
<protein>
    <submittedName>
        <fullName evidence="2">Uncharacterized protein</fullName>
    </submittedName>
</protein>
<evidence type="ECO:0000313" key="2">
    <source>
        <dbReference type="EMBL" id="MCF2525961.1"/>
    </source>
</evidence>
<evidence type="ECO:0000256" key="1">
    <source>
        <dbReference type="SAM" id="Phobius"/>
    </source>
</evidence>
<keyword evidence="3" id="KW-1185">Reference proteome</keyword>
<sequence>MSTFHFLLAAAWFLLWILTFHTGFGVAGRFLRRRGTRTEAVRRRDAPGGPPDKH</sequence>
<dbReference type="RefSeq" id="WP_235050029.1">
    <property type="nucleotide sequence ID" value="NZ_JAKFHA010000001.1"/>
</dbReference>
<gene>
    <name evidence="2" type="ORF">LZ495_01810</name>
</gene>
<dbReference type="AlphaFoldDB" id="A0AA41TY32"/>
<keyword evidence="1" id="KW-1133">Transmembrane helix</keyword>
<accession>A0AA41TY32</accession>
<keyword evidence="1" id="KW-0812">Transmembrane</keyword>
<feature type="transmembrane region" description="Helical" evidence="1">
    <location>
        <begin position="6"/>
        <end position="27"/>
    </location>
</feature>
<reference evidence="2" key="1">
    <citation type="submission" date="2022-01" db="EMBL/GenBank/DDBJ databases">
        <title>Genome-Based Taxonomic Classification of the Phylum Actinobacteria.</title>
        <authorList>
            <person name="Gao Y."/>
        </authorList>
    </citation>
    <scope>NUCLEOTIDE SEQUENCE</scope>
    <source>
        <strain evidence="2">KLBMP 8922</strain>
    </source>
</reference>